<keyword evidence="2" id="KW-0808">Transferase</keyword>
<evidence type="ECO:0000313" key="7">
    <source>
        <dbReference type="Proteomes" id="UP000229329"/>
    </source>
</evidence>
<comment type="caution">
    <text evidence="6">The sequence shown here is derived from an EMBL/GenBank/DDBJ whole genome shotgun (WGS) entry which is preliminary data.</text>
</comment>
<organism evidence="6 7">
    <name type="scientific">Conservatibacter flavescens</name>
    <dbReference type="NCBI Taxonomy" id="28161"/>
    <lineage>
        <taxon>Bacteria</taxon>
        <taxon>Pseudomonadati</taxon>
        <taxon>Pseudomonadota</taxon>
        <taxon>Gammaproteobacteria</taxon>
        <taxon>Pasteurellales</taxon>
        <taxon>Pasteurellaceae</taxon>
        <taxon>Conservatibacter</taxon>
    </lineage>
</organism>
<evidence type="ECO:0000259" key="5">
    <source>
        <dbReference type="Pfam" id="PF13657"/>
    </source>
</evidence>
<dbReference type="InterPro" id="IPR017508">
    <property type="entry name" value="HipA_N1"/>
</dbReference>
<dbReference type="PANTHER" id="PTHR37419:SF8">
    <property type="entry name" value="TOXIN YJJJ"/>
    <property type="match status" value="1"/>
</dbReference>
<comment type="similarity">
    <text evidence="1">Belongs to the HipA Ser/Thr kinase family.</text>
</comment>
<dbReference type="Pfam" id="PF07804">
    <property type="entry name" value="HipA_C"/>
    <property type="match status" value="1"/>
</dbReference>
<keyword evidence="3" id="KW-0418">Kinase</keyword>
<dbReference type="InterPro" id="IPR012893">
    <property type="entry name" value="HipA-like_C"/>
</dbReference>
<evidence type="ECO:0000256" key="3">
    <source>
        <dbReference type="ARBA" id="ARBA00022777"/>
    </source>
</evidence>
<dbReference type="GO" id="GO:0004674">
    <property type="term" value="F:protein serine/threonine kinase activity"/>
    <property type="evidence" value="ECO:0007669"/>
    <property type="project" value="TreeGrafter"/>
</dbReference>
<keyword evidence="7" id="KW-1185">Reference proteome</keyword>
<dbReference type="EMBL" id="PHHA01000010">
    <property type="protein sequence ID" value="PJG85499.1"/>
    <property type="molecule type" value="Genomic_DNA"/>
</dbReference>
<feature type="domain" description="HipA N-terminal subdomain 1" evidence="5">
    <location>
        <begin position="21"/>
        <end position="121"/>
    </location>
</feature>
<dbReference type="Proteomes" id="UP000229329">
    <property type="component" value="Unassembled WGS sequence"/>
</dbReference>
<dbReference type="PANTHER" id="PTHR37419">
    <property type="entry name" value="SERINE/THREONINE-PROTEIN KINASE TOXIN HIPA"/>
    <property type="match status" value="1"/>
</dbReference>
<dbReference type="GO" id="GO:0005829">
    <property type="term" value="C:cytosol"/>
    <property type="evidence" value="ECO:0007669"/>
    <property type="project" value="TreeGrafter"/>
</dbReference>
<evidence type="ECO:0000313" key="6">
    <source>
        <dbReference type="EMBL" id="PJG85499.1"/>
    </source>
</evidence>
<dbReference type="AlphaFoldDB" id="A0A2M8S2X9"/>
<reference evidence="6 7" key="1">
    <citation type="submission" date="2017-11" db="EMBL/GenBank/DDBJ databases">
        <title>Reclassification of Bisgaard taxon 7 as Conservatibacter flavescens gen. nov., sp. nov.</title>
        <authorList>
            <person name="Christensen H."/>
        </authorList>
    </citation>
    <scope>NUCLEOTIDE SEQUENCE [LARGE SCALE GENOMIC DNA]</scope>
    <source>
        <strain evidence="6 7">7_4</strain>
    </source>
</reference>
<proteinExistence type="inferred from homology"/>
<dbReference type="Pfam" id="PF13657">
    <property type="entry name" value="Couple_hipA"/>
    <property type="match status" value="1"/>
</dbReference>
<name>A0A2M8S2X9_9PAST</name>
<evidence type="ECO:0000256" key="1">
    <source>
        <dbReference type="ARBA" id="ARBA00010164"/>
    </source>
</evidence>
<gene>
    <name evidence="6" type="ORF">CVP05_05730</name>
</gene>
<dbReference type="Gene3D" id="1.10.1070.20">
    <property type="match status" value="1"/>
</dbReference>
<dbReference type="InterPro" id="IPR052028">
    <property type="entry name" value="HipA_Ser/Thr_kinase"/>
</dbReference>
<evidence type="ECO:0000256" key="2">
    <source>
        <dbReference type="ARBA" id="ARBA00022679"/>
    </source>
</evidence>
<protein>
    <submittedName>
        <fullName evidence="6">Type II toxin-antitoxin system HipA family toxin</fullName>
    </submittedName>
</protein>
<evidence type="ECO:0000259" key="4">
    <source>
        <dbReference type="Pfam" id="PF07804"/>
    </source>
</evidence>
<dbReference type="RefSeq" id="WP_100288620.1">
    <property type="nucleotide sequence ID" value="NZ_PHHA01000010.1"/>
</dbReference>
<dbReference type="OrthoDB" id="9805913at2"/>
<sequence length="420" mass="46664">MSAFEPICKLTVYRRLSDGNKVLAGQLAQNQQGVYFAYDSDYVSRFGNLSPFDLTDTLAPQLATSTAFSGLHGVFADSLPDGWGLMLQDRYFRTQGILPHRITPMDRLAFVGERGIGALAFEPVMSQPNTEDSLDLAELGKQAQAVFDGEIDELLKSLLLTGSSGGARPKAQIFMNGVDSRTCRTSPKVDDEAWIVKFTSKNLPLGHEEGLCEAAYLMMAAKAGLQPVTHQLIHTDDSHWLALKRFDYTNWQGRYHVHSVAGLLGLDFRLPALDYVDFIKLSRLLCKSSEVGKLQFRRAVFNLLTLNQDDHSKNFSFIQDDAGNWQPSPCYDITFSPTRFGEHSTAFAGFGKQVPKKAIEQLATQAGYDSWAQARADIEQVVSAIDFGAVSSQLGIHKQTAQMIQREINRVYQVHKAWLG</sequence>
<accession>A0A2M8S2X9</accession>
<feature type="domain" description="HipA-like C-terminal" evidence="4">
    <location>
        <begin position="163"/>
        <end position="385"/>
    </location>
</feature>